<name>A0AAV0UD20_9STRA</name>
<reference evidence="2" key="1">
    <citation type="submission" date="2022-12" db="EMBL/GenBank/DDBJ databases">
        <authorList>
            <person name="Webb A."/>
        </authorList>
    </citation>
    <scope>NUCLEOTIDE SEQUENCE</scope>
    <source>
        <strain evidence="2">Pf2</strain>
    </source>
</reference>
<accession>A0AAV0UD20</accession>
<evidence type="ECO:0000313" key="2">
    <source>
        <dbReference type="EMBL" id="CAI5733086.1"/>
    </source>
</evidence>
<dbReference type="CDD" id="cd09279">
    <property type="entry name" value="RNase_HI_like"/>
    <property type="match status" value="1"/>
</dbReference>
<dbReference type="InterPro" id="IPR002156">
    <property type="entry name" value="RNaseH_domain"/>
</dbReference>
<dbReference type="PROSITE" id="PS50879">
    <property type="entry name" value="RNASE_H_1"/>
    <property type="match status" value="1"/>
</dbReference>
<organism evidence="2 3">
    <name type="scientific">Peronospora farinosa</name>
    <dbReference type="NCBI Taxonomy" id="134698"/>
    <lineage>
        <taxon>Eukaryota</taxon>
        <taxon>Sar</taxon>
        <taxon>Stramenopiles</taxon>
        <taxon>Oomycota</taxon>
        <taxon>Peronosporomycetes</taxon>
        <taxon>Peronosporales</taxon>
        <taxon>Peronosporaceae</taxon>
        <taxon>Peronospora</taxon>
    </lineage>
</organism>
<dbReference type="GO" id="GO:0003676">
    <property type="term" value="F:nucleic acid binding"/>
    <property type="evidence" value="ECO:0007669"/>
    <property type="project" value="InterPro"/>
</dbReference>
<dbReference type="EMBL" id="CANTFK010000905">
    <property type="protein sequence ID" value="CAI5733086.1"/>
    <property type="molecule type" value="Genomic_DNA"/>
</dbReference>
<comment type="caution">
    <text evidence="2">The sequence shown here is derived from an EMBL/GenBank/DDBJ whole genome shotgun (WGS) entry which is preliminary data.</text>
</comment>
<dbReference type="PANTHER" id="PTHR46387">
    <property type="entry name" value="POLYNUCLEOTIDYL TRANSFERASE, RIBONUCLEASE H-LIKE SUPERFAMILY PROTEIN"/>
    <property type="match status" value="1"/>
</dbReference>
<evidence type="ECO:0000313" key="3">
    <source>
        <dbReference type="Proteomes" id="UP001159659"/>
    </source>
</evidence>
<dbReference type="Gene3D" id="3.30.420.10">
    <property type="entry name" value="Ribonuclease H-like superfamily/Ribonuclease H"/>
    <property type="match status" value="1"/>
</dbReference>
<dbReference type="InterPro" id="IPR036397">
    <property type="entry name" value="RNaseH_sf"/>
</dbReference>
<dbReference type="SUPFAM" id="SSF53098">
    <property type="entry name" value="Ribonuclease H-like"/>
    <property type="match status" value="1"/>
</dbReference>
<dbReference type="AlphaFoldDB" id="A0AAV0UD20"/>
<dbReference type="InterPro" id="IPR012337">
    <property type="entry name" value="RNaseH-like_sf"/>
</dbReference>
<dbReference type="GO" id="GO:0004523">
    <property type="term" value="F:RNA-DNA hybrid ribonuclease activity"/>
    <property type="evidence" value="ECO:0007669"/>
    <property type="project" value="InterPro"/>
</dbReference>
<proteinExistence type="predicted"/>
<dbReference type="PANTHER" id="PTHR46387:SF2">
    <property type="entry name" value="RIBONUCLEASE HI"/>
    <property type="match status" value="1"/>
</dbReference>
<dbReference type="Proteomes" id="UP001159659">
    <property type="component" value="Unassembled WGS sequence"/>
</dbReference>
<gene>
    <name evidence="2" type="ORF">PFR002_LOCUS7080</name>
</gene>
<sequence>MPSSGETNNTAEYTALLIGLRAAADHGVTRLRVDGDSILVIRQVRGIFATRSTRLWRLRNAVKAEIAHLECVTLHHKDRQSNGHADRLANEALDRRRSLMECGVHPDGNGCTTSPAAGPAQPGESIYLDMDTGASTEDLAADIDDGDVYTPIRVSPHEVSARRSRLPTAQA</sequence>
<evidence type="ECO:0000259" key="1">
    <source>
        <dbReference type="PROSITE" id="PS50879"/>
    </source>
</evidence>
<feature type="domain" description="RNase H type-1" evidence="1">
    <location>
        <begin position="1"/>
        <end position="94"/>
    </location>
</feature>
<dbReference type="Pfam" id="PF13456">
    <property type="entry name" value="RVT_3"/>
    <property type="match status" value="1"/>
</dbReference>
<protein>
    <recommendedName>
        <fullName evidence="1">RNase H type-1 domain-containing protein</fullName>
    </recommendedName>
</protein>